<dbReference type="InterPro" id="IPR036938">
    <property type="entry name" value="PAP2/HPO_sf"/>
</dbReference>
<dbReference type="Pfam" id="PF01569">
    <property type="entry name" value="PAP2"/>
    <property type="match status" value="1"/>
</dbReference>
<dbReference type="EMBL" id="JBHTLM010000003">
    <property type="protein sequence ID" value="MFD1175805.1"/>
    <property type="molecule type" value="Genomic_DNA"/>
</dbReference>
<name>A0ABW3RVT7_9BACL</name>
<evidence type="ECO:0000313" key="4">
    <source>
        <dbReference type="Proteomes" id="UP001597262"/>
    </source>
</evidence>
<reference evidence="4" key="1">
    <citation type="journal article" date="2019" name="Int. J. Syst. Evol. Microbiol.">
        <title>The Global Catalogue of Microorganisms (GCM) 10K type strain sequencing project: providing services to taxonomists for standard genome sequencing and annotation.</title>
        <authorList>
            <consortium name="The Broad Institute Genomics Platform"/>
            <consortium name="The Broad Institute Genome Sequencing Center for Infectious Disease"/>
            <person name="Wu L."/>
            <person name="Ma J."/>
        </authorList>
    </citation>
    <scope>NUCLEOTIDE SEQUENCE [LARGE SCALE GENOMIC DNA]</scope>
    <source>
        <strain evidence="4">CCUG 59189</strain>
    </source>
</reference>
<keyword evidence="1" id="KW-0812">Transmembrane</keyword>
<protein>
    <submittedName>
        <fullName evidence="3">Phosphatase PAP2 family protein</fullName>
    </submittedName>
</protein>
<sequence length="222" mass="25197">MTTLKKNQTSTWLSLLWLLMIPILNIFYKVLNHPSEHVYSLVTDLDRLTPFVPAFIIPYVLWYPFIAAVLIGLVFKNRTLYYRTLLALCSGLIVSYVVYALFQTTVPRPEHLSEQGVLNQLIWLVYRHDQPFNCFPSIHVLTSYLMLRGASGFGRTIRLATTVMSISIICSTLLIKQHVLMDVAGGILVGELLFRVAGKSLQYIRGEKRLTLKGGESYVSAK</sequence>
<keyword evidence="4" id="KW-1185">Reference proteome</keyword>
<feature type="domain" description="Phosphatidic acid phosphatase type 2/haloperoxidase" evidence="2">
    <location>
        <begin position="85"/>
        <end position="197"/>
    </location>
</feature>
<accession>A0ABW3RVT7</accession>
<comment type="caution">
    <text evidence="3">The sequence shown here is derived from an EMBL/GenBank/DDBJ whole genome shotgun (WGS) entry which is preliminary data.</text>
</comment>
<keyword evidence="1" id="KW-0472">Membrane</keyword>
<feature type="transmembrane region" description="Helical" evidence="1">
    <location>
        <begin position="156"/>
        <end position="175"/>
    </location>
</feature>
<evidence type="ECO:0000313" key="3">
    <source>
        <dbReference type="EMBL" id="MFD1175805.1"/>
    </source>
</evidence>
<feature type="transmembrane region" description="Helical" evidence="1">
    <location>
        <begin position="12"/>
        <end position="31"/>
    </location>
</feature>
<dbReference type="SUPFAM" id="SSF48317">
    <property type="entry name" value="Acid phosphatase/Vanadium-dependent haloperoxidase"/>
    <property type="match status" value="1"/>
</dbReference>
<feature type="transmembrane region" description="Helical" evidence="1">
    <location>
        <begin position="51"/>
        <end position="73"/>
    </location>
</feature>
<proteinExistence type="predicted"/>
<keyword evidence="1" id="KW-1133">Transmembrane helix</keyword>
<evidence type="ECO:0000259" key="2">
    <source>
        <dbReference type="Pfam" id="PF01569"/>
    </source>
</evidence>
<dbReference type="RefSeq" id="WP_379317540.1">
    <property type="nucleotide sequence ID" value="NZ_JBHTLM010000003.1"/>
</dbReference>
<feature type="transmembrane region" description="Helical" evidence="1">
    <location>
        <begin position="80"/>
        <end position="102"/>
    </location>
</feature>
<dbReference type="Proteomes" id="UP001597262">
    <property type="component" value="Unassembled WGS sequence"/>
</dbReference>
<gene>
    <name evidence="3" type="ORF">ACFQ3W_05735</name>
</gene>
<evidence type="ECO:0000256" key="1">
    <source>
        <dbReference type="SAM" id="Phobius"/>
    </source>
</evidence>
<organism evidence="3 4">
    <name type="scientific">Paenibacillus puldeungensis</name>
    <dbReference type="NCBI Taxonomy" id="696536"/>
    <lineage>
        <taxon>Bacteria</taxon>
        <taxon>Bacillati</taxon>
        <taxon>Bacillota</taxon>
        <taxon>Bacilli</taxon>
        <taxon>Bacillales</taxon>
        <taxon>Paenibacillaceae</taxon>
        <taxon>Paenibacillus</taxon>
    </lineage>
</organism>
<dbReference type="InterPro" id="IPR000326">
    <property type="entry name" value="PAP2/HPO"/>
</dbReference>